<proteinExistence type="predicted"/>
<sequence length="168" mass="19276">MNSKYLWIIAIFGMFFAACKQEKKEGQETVLEKTASNKPLLKDYMVGNWETSYIKIEYPTYQKTDSTSVFEDDFSNENSGKAQSTYKDDGTFTAWFLQPDGTKVGKSGGNWKTKGDSLYVDYPYLGKTVQAWYKITQTKTGFNGKAIYDWDNDGEFDDILIMKSKKLK</sequence>
<comment type="caution">
    <text evidence="1">The sequence shown here is derived from an EMBL/GenBank/DDBJ whole genome shotgun (WGS) entry which is preliminary data.</text>
</comment>
<accession>A0ABM9PE26</accession>
<dbReference type="Proteomes" id="UP001497527">
    <property type="component" value="Unassembled WGS sequence"/>
</dbReference>
<name>A0ABM9PE26_9FLAO</name>
<evidence type="ECO:0008006" key="3">
    <source>
        <dbReference type="Google" id="ProtNLM"/>
    </source>
</evidence>
<gene>
    <name evidence="1" type="ORF">T190423A01A_50131</name>
</gene>
<evidence type="ECO:0000313" key="1">
    <source>
        <dbReference type="EMBL" id="CAL2103883.1"/>
    </source>
</evidence>
<protein>
    <recommendedName>
        <fullName evidence="3">DUF1579 domain-containing protein</fullName>
    </recommendedName>
</protein>
<dbReference type="RefSeq" id="WP_348718167.1">
    <property type="nucleotide sequence ID" value="NZ_CAXJIO010000014.1"/>
</dbReference>
<organism evidence="1 2">
    <name type="scientific">Tenacibaculum polynesiense</name>
    <dbReference type="NCBI Taxonomy" id="3137857"/>
    <lineage>
        <taxon>Bacteria</taxon>
        <taxon>Pseudomonadati</taxon>
        <taxon>Bacteroidota</taxon>
        <taxon>Flavobacteriia</taxon>
        <taxon>Flavobacteriales</taxon>
        <taxon>Flavobacteriaceae</taxon>
        <taxon>Tenacibaculum</taxon>
    </lineage>
</organism>
<reference evidence="1 2" key="1">
    <citation type="submission" date="2024-05" db="EMBL/GenBank/DDBJ databases">
        <authorList>
            <person name="Duchaud E."/>
        </authorList>
    </citation>
    <scope>NUCLEOTIDE SEQUENCE [LARGE SCALE GENOMIC DNA]</scope>
    <source>
        <strain evidence="1">Ena-SAMPLE-TAB-13-05-2024-13:56:06:370-140308</strain>
    </source>
</reference>
<evidence type="ECO:0000313" key="2">
    <source>
        <dbReference type="Proteomes" id="UP001497527"/>
    </source>
</evidence>
<dbReference type="EMBL" id="CAXJIO010000014">
    <property type="protein sequence ID" value="CAL2103883.1"/>
    <property type="molecule type" value="Genomic_DNA"/>
</dbReference>
<keyword evidence="2" id="KW-1185">Reference proteome</keyword>
<dbReference type="PROSITE" id="PS51257">
    <property type="entry name" value="PROKAR_LIPOPROTEIN"/>
    <property type="match status" value="1"/>
</dbReference>